<organism evidence="2 3">
    <name type="scientific">Filimonas effusa</name>
    <dbReference type="NCBI Taxonomy" id="2508721"/>
    <lineage>
        <taxon>Bacteria</taxon>
        <taxon>Pseudomonadati</taxon>
        <taxon>Bacteroidota</taxon>
        <taxon>Chitinophagia</taxon>
        <taxon>Chitinophagales</taxon>
        <taxon>Chitinophagaceae</taxon>
        <taxon>Filimonas</taxon>
    </lineage>
</organism>
<reference evidence="2 3" key="1">
    <citation type="submission" date="2019-01" db="EMBL/GenBank/DDBJ databases">
        <title>Filimonas sp. strain TTM-71.</title>
        <authorList>
            <person name="Chen W.-M."/>
        </authorList>
    </citation>
    <scope>NUCLEOTIDE SEQUENCE [LARGE SCALE GENOMIC DNA]</scope>
    <source>
        <strain evidence="2 3">TTM-71</strain>
    </source>
</reference>
<protein>
    <submittedName>
        <fullName evidence="2">AraC family transcriptional regulator</fullName>
    </submittedName>
</protein>
<dbReference type="PROSITE" id="PS01124">
    <property type="entry name" value="HTH_ARAC_FAMILY_2"/>
    <property type="match status" value="1"/>
</dbReference>
<dbReference type="RefSeq" id="WP_129001825.1">
    <property type="nucleotide sequence ID" value="NZ_SDHZ01000001.1"/>
</dbReference>
<dbReference type="GO" id="GO:0043565">
    <property type="term" value="F:sequence-specific DNA binding"/>
    <property type="evidence" value="ECO:0007669"/>
    <property type="project" value="InterPro"/>
</dbReference>
<feature type="domain" description="HTH araC/xylS-type" evidence="1">
    <location>
        <begin position="168"/>
        <end position="258"/>
    </location>
</feature>
<evidence type="ECO:0000259" key="1">
    <source>
        <dbReference type="PROSITE" id="PS01124"/>
    </source>
</evidence>
<dbReference type="OrthoDB" id="935959at2"/>
<keyword evidence="3" id="KW-1185">Reference proteome</keyword>
<dbReference type="EMBL" id="SDHZ01000001">
    <property type="protein sequence ID" value="RXK86074.1"/>
    <property type="molecule type" value="Genomic_DNA"/>
</dbReference>
<proteinExistence type="predicted"/>
<accession>A0A4Q1D9L2</accession>
<evidence type="ECO:0000313" key="3">
    <source>
        <dbReference type="Proteomes" id="UP000290545"/>
    </source>
</evidence>
<comment type="caution">
    <text evidence="2">The sequence shown here is derived from an EMBL/GenBank/DDBJ whole genome shotgun (WGS) entry which is preliminary data.</text>
</comment>
<gene>
    <name evidence="2" type="ORF">ESB13_04485</name>
</gene>
<dbReference type="Gene3D" id="1.10.10.60">
    <property type="entry name" value="Homeodomain-like"/>
    <property type="match status" value="1"/>
</dbReference>
<name>A0A4Q1D9L2_9BACT</name>
<dbReference type="InterPro" id="IPR018060">
    <property type="entry name" value="HTH_AraC"/>
</dbReference>
<sequence>MVEIFQNIREIYDFTPPCEELAPFIEFFSESSVHKSEMYFNNGHASVKMFPSWTPTLYINLGGSYQIDLENIRHTVNPGQDILILRNGETTRYNLRADRIYTIKFYPGGLEAVLGINQTSFTNQVIDLNYILPPKLLIQMKQPLCFQERTNLVQSFLLRSSGAARKKDYYLKMVNDAIGEYSATGMQLNTSQIAEKLFLTSKTINRYFHQAVGISPKSYFSILRARTALTAFMNNKTSFLPWEYGYYDMSHFNKEMVRFTRQKLTTQL</sequence>
<dbReference type="AlphaFoldDB" id="A0A4Q1D9L2"/>
<evidence type="ECO:0000313" key="2">
    <source>
        <dbReference type="EMBL" id="RXK86074.1"/>
    </source>
</evidence>
<dbReference type="GO" id="GO:0003700">
    <property type="term" value="F:DNA-binding transcription factor activity"/>
    <property type="evidence" value="ECO:0007669"/>
    <property type="project" value="InterPro"/>
</dbReference>
<dbReference type="Proteomes" id="UP000290545">
    <property type="component" value="Unassembled WGS sequence"/>
</dbReference>